<organism evidence="2 3">
    <name type="scientific">Limnoglobus roseus</name>
    <dbReference type="NCBI Taxonomy" id="2598579"/>
    <lineage>
        <taxon>Bacteria</taxon>
        <taxon>Pseudomonadati</taxon>
        <taxon>Planctomycetota</taxon>
        <taxon>Planctomycetia</taxon>
        <taxon>Gemmatales</taxon>
        <taxon>Gemmataceae</taxon>
        <taxon>Limnoglobus</taxon>
    </lineage>
</organism>
<evidence type="ECO:0000313" key="2">
    <source>
        <dbReference type="EMBL" id="QEL14209.1"/>
    </source>
</evidence>
<dbReference type="OrthoDB" id="215655at2"/>
<dbReference type="Proteomes" id="UP000324974">
    <property type="component" value="Chromosome"/>
</dbReference>
<gene>
    <name evidence="2" type="ORF">PX52LOC_01079</name>
</gene>
<reference evidence="3" key="1">
    <citation type="submission" date="2019-08" db="EMBL/GenBank/DDBJ databases">
        <title>Limnoglobus roseus gen. nov., sp. nov., a novel freshwater planctomycete with a giant genome from the family Gemmataceae.</title>
        <authorList>
            <person name="Kulichevskaya I.S."/>
            <person name="Naumoff D.G."/>
            <person name="Miroshnikov K."/>
            <person name="Ivanova A."/>
            <person name="Philippov D.A."/>
            <person name="Hakobyan A."/>
            <person name="Rijpstra I.C."/>
            <person name="Sinninghe Damste J.S."/>
            <person name="Liesack W."/>
            <person name="Dedysh S.N."/>
        </authorList>
    </citation>
    <scope>NUCLEOTIDE SEQUENCE [LARGE SCALE GENOMIC DNA]</scope>
    <source>
        <strain evidence="3">PX52</strain>
    </source>
</reference>
<dbReference type="AlphaFoldDB" id="A0A5C1A518"/>
<dbReference type="KEGG" id="lrs:PX52LOC_01079"/>
<dbReference type="SMART" id="SM00834">
    <property type="entry name" value="CxxC_CXXC_SSSS"/>
    <property type="match status" value="1"/>
</dbReference>
<protein>
    <submittedName>
        <fullName evidence="2">Zinc ribbon domain-containing protein</fullName>
    </submittedName>
</protein>
<dbReference type="EMBL" id="CP042425">
    <property type="protein sequence ID" value="QEL14209.1"/>
    <property type="molecule type" value="Genomic_DNA"/>
</dbReference>
<sequence>MPIYHYQVVTADDTGEIFEVIQTMSDSVLTTHPETGLPVKRLFTTANAPKTWTANNAKANLSDKNLDRMGFTKYVKSDNGKYEKVVGKGPNKISKPPAG</sequence>
<dbReference type="RefSeq" id="WP_149109119.1">
    <property type="nucleotide sequence ID" value="NZ_CP042425.1"/>
</dbReference>
<evidence type="ECO:0000259" key="1">
    <source>
        <dbReference type="SMART" id="SM00834"/>
    </source>
</evidence>
<evidence type="ECO:0000313" key="3">
    <source>
        <dbReference type="Proteomes" id="UP000324974"/>
    </source>
</evidence>
<accession>A0A5C1A518</accession>
<name>A0A5C1A518_9BACT</name>
<feature type="domain" description="Putative regulatory protein FmdB zinc ribbon" evidence="1">
    <location>
        <begin position="1"/>
        <end position="44"/>
    </location>
</feature>
<proteinExistence type="predicted"/>
<dbReference type="InterPro" id="IPR013429">
    <property type="entry name" value="Regulatory_FmdB_Zinc_ribbon"/>
</dbReference>
<keyword evidence="3" id="KW-1185">Reference proteome</keyword>